<proteinExistence type="predicted"/>
<comment type="caution">
    <text evidence="1">The sequence shown here is derived from an EMBL/GenBank/DDBJ whole genome shotgun (WGS) entry which is preliminary data.</text>
</comment>
<dbReference type="GeneID" id="27667749"/>
<dbReference type="AlphaFoldDB" id="A0A0F2LWK9"/>
<evidence type="ECO:0000313" key="2">
    <source>
        <dbReference type="Proteomes" id="UP000033710"/>
    </source>
</evidence>
<sequence length="86" mass="9424">MLESGLVGAGHWLKRIAPYHGATQDQQPPALHWHERVVSPGSFLAWTATLAKLQDLKKQFAHPFLGPVRSLAARIHGPAERNAANV</sequence>
<evidence type="ECO:0000313" key="1">
    <source>
        <dbReference type="EMBL" id="KJR80880.1"/>
    </source>
</evidence>
<dbReference type="EMBL" id="AXCR01000012">
    <property type="protein sequence ID" value="KJR80880.1"/>
    <property type="molecule type" value="Genomic_DNA"/>
</dbReference>
<organism evidence="1 2">
    <name type="scientific">Sporothrix schenckii 1099-18</name>
    <dbReference type="NCBI Taxonomy" id="1397361"/>
    <lineage>
        <taxon>Eukaryota</taxon>
        <taxon>Fungi</taxon>
        <taxon>Dikarya</taxon>
        <taxon>Ascomycota</taxon>
        <taxon>Pezizomycotina</taxon>
        <taxon>Sordariomycetes</taxon>
        <taxon>Sordariomycetidae</taxon>
        <taxon>Ophiostomatales</taxon>
        <taxon>Ophiostomataceae</taxon>
        <taxon>Sporothrix</taxon>
    </lineage>
</organism>
<dbReference type="RefSeq" id="XP_016583556.1">
    <property type="nucleotide sequence ID" value="XM_016732472.1"/>
</dbReference>
<dbReference type="VEuPathDB" id="FungiDB:SPSK_05734"/>
<gene>
    <name evidence="1" type="ORF">SPSK_05734</name>
</gene>
<name>A0A0F2LWK9_SPOSC</name>
<protein>
    <submittedName>
        <fullName evidence="1">Uncharacterized protein</fullName>
    </submittedName>
</protein>
<accession>A0A0F2LWK9</accession>
<dbReference type="KEGG" id="ssck:SPSK_05734"/>
<reference evidence="1 2" key="2">
    <citation type="journal article" date="2015" name="Eukaryot. Cell">
        <title>Asexual propagation of a virulent clone complex in a human and feline outbreak of sporotrichosis.</title>
        <authorList>
            <person name="Teixeira Mde M."/>
            <person name="Rodrigues A.M."/>
            <person name="Tsui C.K."/>
            <person name="de Almeida L.G."/>
            <person name="Van Diepeningen A.D."/>
            <person name="van den Ende B.G."/>
            <person name="Fernandes G.F."/>
            <person name="Kano R."/>
            <person name="Hamelin R.C."/>
            <person name="Lopes-Bezerra L.M."/>
            <person name="Vasconcelos A.T."/>
            <person name="de Hoog S."/>
            <person name="de Camargo Z.P."/>
            <person name="Felipe M.S."/>
        </authorList>
    </citation>
    <scope>NUCLEOTIDE SEQUENCE [LARGE SCALE GENOMIC DNA]</scope>
    <source>
        <strain evidence="1 2">1099-18</strain>
    </source>
</reference>
<reference evidence="1 2" key="1">
    <citation type="journal article" date="2014" name="BMC Genomics">
        <title>Comparative genomics of the major fungal agents of human and animal Sporotrichosis: Sporothrix schenckii and Sporothrix brasiliensis.</title>
        <authorList>
            <person name="Teixeira M.M."/>
            <person name="de Almeida L.G."/>
            <person name="Kubitschek-Barreira P."/>
            <person name="Alves F.L."/>
            <person name="Kioshima E.S."/>
            <person name="Abadio A.K."/>
            <person name="Fernandes L."/>
            <person name="Derengowski L.S."/>
            <person name="Ferreira K.S."/>
            <person name="Souza R.C."/>
            <person name="Ruiz J.C."/>
            <person name="de Andrade N.C."/>
            <person name="Paes H.C."/>
            <person name="Nicola A.M."/>
            <person name="Albuquerque P."/>
            <person name="Gerber A.L."/>
            <person name="Martins V.P."/>
            <person name="Peconick L.D."/>
            <person name="Neto A.V."/>
            <person name="Chaucanez C.B."/>
            <person name="Silva P.A."/>
            <person name="Cunha O.L."/>
            <person name="de Oliveira F.F."/>
            <person name="dos Santos T.C."/>
            <person name="Barros A.L."/>
            <person name="Soares M.A."/>
            <person name="de Oliveira L.M."/>
            <person name="Marini M.M."/>
            <person name="Villalobos-Duno H."/>
            <person name="Cunha M.M."/>
            <person name="de Hoog S."/>
            <person name="da Silveira J.F."/>
            <person name="Henrissat B."/>
            <person name="Nino-Vega G.A."/>
            <person name="Cisalpino P.S."/>
            <person name="Mora-Montes H.M."/>
            <person name="Almeida S.R."/>
            <person name="Stajich J.E."/>
            <person name="Lopes-Bezerra L.M."/>
            <person name="Vasconcelos A.T."/>
            <person name="Felipe M.S."/>
        </authorList>
    </citation>
    <scope>NUCLEOTIDE SEQUENCE [LARGE SCALE GENOMIC DNA]</scope>
    <source>
        <strain evidence="1 2">1099-18</strain>
    </source>
</reference>
<dbReference type="Proteomes" id="UP000033710">
    <property type="component" value="Unassembled WGS sequence"/>
</dbReference>